<dbReference type="VEuPathDB" id="MicrosporidiaDB:SLOPH_689"/>
<comment type="caution">
    <text evidence="2">The sequence shown here is derived from an EMBL/GenBank/DDBJ whole genome shotgun (WGS) entry which is preliminary data.</text>
</comment>
<evidence type="ECO:0000313" key="2">
    <source>
        <dbReference type="EMBL" id="EPR79674.1"/>
    </source>
</evidence>
<dbReference type="EMBL" id="ATCN01000160">
    <property type="protein sequence ID" value="EPR79674.1"/>
    <property type="molecule type" value="Genomic_DNA"/>
</dbReference>
<keyword evidence="3" id="KW-1185">Reference proteome</keyword>
<reference evidence="3" key="1">
    <citation type="journal article" date="2013" name="PLoS Genet.">
        <title>The genome of Spraguea lophii and the basis of host-microsporidian interactions.</title>
        <authorList>
            <person name="Campbell S.E."/>
            <person name="Williams T.A."/>
            <person name="Yousuf A."/>
            <person name="Soanes D.M."/>
            <person name="Paszkiewicz K.H."/>
            <person name="Williams B.A.P."/>
        </authorList>
    </citation>
    <scope>NUCLEOTIDE SEQUENCE [LARGE SCALE GENOMIC DNA]</scope>
    <source>
        <strain evidence="3">42_110</strain>
    </source>
</reference>
<dbReference type="AlphaFoldDB" id="S7XKV6"/>
<feature type="compositionally biased region" description="Basic and acidic residues" evidence="1">
    <location>
        <begin position="189"/>
        <end position="207"/>
    </location>
</feature>
<evidence type="ECO:0000256" key="1">
    <source>
        <dbReference type="SAM" id="MobiDB-lite"/>
    </source>
</evidence>
<dbReference type="InParanoid" id="S7XKV6"/>
<dbReference type="Proteomes" id="UP000014978">
    <property type="component" value="Unassembled WGS sequence"/>
</dbReference>
<gene>
    <name evidence="2" type="ORF">SLOPH_689</name>
</gene>
<protein>
    <submittedName>
        <fullName evidence="2">Uncharacterized protein</fullName>
    </submittedName>
</protein>
<sequence>MKVFLYSMVFKSFKKFLGNLFLFFASYTNMIFGSVPVVDTVAKKTKEICGNDTDLSKLGNVGNEQLFATPEPNNKKDESLENETLQPNMVQEYMNAIYNAMKDMCQVLSCLPQYVKLLTEELDKSNSLSIQLGEAMMKQKEERETQIQEQVLDVFKRITGWFNLEGNASRDRFKSPIKPSEELIASSNDPKEKDISINCESGEKDEKQEDDGIYDNLDIMLVFNGDYHPLDLNNFVEKAIGLYKEDKITKSEDEIEKIQSVIIPSLELTGERTKNPKNRVIIELLISKNRKRIIDHINEVSRIRDIRTNAIVSKIEKELVNLKKKFHCGNISYVYFADLVETIMDAEGETRKIARSFKMHKIFSEMRPDMVIADFIDTNDKSESKCTLDEKDLLKYKESYKSHLEDLLKENKNIGFTSTRELHAF</sequence>
<evidence type="ECO:0000313" key="3">
    <source>
        <dbReference type="Proteomes" id="UP000014978"/>
    </source>
</evidence>
<organism evidence="2 3">
    <name type="scientific">Spraguea lophii (strain 42_110)</name>
    <name type="common">Microsporidian parasite</name>
    <dbReference type="NCBI Taxonomy" id="1358809"/>
    <lineage>
        <taxon>Eukaryota</taxon>
        <taxon>Fungi</taxon>
        <taxon>Fungi incertae sedis</taxon>
        <taxon>Microsporidia</taxon>
        <taxon>Spragueidae</taxon>
        <taxon>Spraguea</taxon>
    </lineage>
</organism>
<accession>S7XKV6</accession>
<name>S7XKV6_SPRLO</name>
<proteinExistence type="predicted"/>
<dbReference type="HOGENOM" id="CLU_645866_0_0_1"/>
<feature type="region of interest" description="Disordered" evidence="1">
    <location>
        <begin position="173"/>
        <end position="210"/>
    </location>
</feature>